<gene>
    <name evidence="2" type="ORF">FRX31_006867</name>
</gene>
<comment type="caution">
    <text evidence="2">The sequence shown here is derived from an EMBL/GenBank/DDBJ whole genome shotgun (WGS) entry which is preliminary data.</text>
</comment>
<accession>A0A7J6X419</accession>
<feature type="region of interest" description="Disordered" evidence="1">
    <location>
        <begin position="1"/>
        <end position="55"/>
    </location>
</feature>
<feature type="region of interest" description="Disordered" evidence="1">
    <location>
        <begin position="196"/>
        <end position="255"/>
    </location>
</feature>
<feature type="region of interest" description="Disordered" evidence="1">
    <location>
        <begin position="69"/>
        <end position="181"/>
    </location>
</feature>
<protein>
    <submittedName>
        <fullName evidence="2">Uncharacterized protein</fullName>
    </submittedName>
</protein>
<proteinExistence type="predicted"/>
<keyword evidence="3" id="KW-1185">Reference proteome</keyword>
<feature type="compositionally biased region" description="Acidic residues" evidence="1">
    <location>
        <begin position="75"/>
        <end position="90"/>
    </location>
</feature>
<feature type="compositionally biased region" description="Basic residues" evidence="1">
    <location>
        <begin position="246"/>
        <end position="255"/>
    </location>
</feature>
<name>A0A7J6X419_THATH</name>
<feature type="compositionally biased region" description="Low complexity" evidence="1">
    <location>
        <begin position="147"/>
        <end position="159"/>
    </location>
</feature>
<dbReference type="AlphaFoldDB" id="A0A7J6X419"/>
<feature type="compositionally biased region" description="Polar residues" evidence="1">
    <location>
        <begin position="106"/>
        <end position="115"/>
    </location>
</feature>
<dbReference type="Proteomes" id="UP000554482">
    <property type="component" value="Unassembled WGS sequence"/>
</dbReference>
<evidence type="ECO:0000256" key="1">
    <source>
        <dbReference type="SAM" id="MobiDB-lite"/>
    </source>
</evidence>
<dbReference type="EMBL" id="JABWDY010006633">
    <property type="protein sequence ID" value="KAF5203545.1"/>
    <property type="molecule type" value="Genomic_DNA"/>
</dbReference>
<evidence type="ECO:0000313" key="2">
    <source>
        <dbReference type="EMBL" id="KAF5203545.1"/>
    </source>
</evidence>
<organism evidence="2 3">
    <name type="scientific">Thalictrum thalictroides</name>
    <name type="common">Rue-anemone</name>
    <name type="synonym">Anemone thalictroides</name>
    <dbReference type="NCBI Taxonomy" id="46969"/>
    <lineage>
        <taxon>Eukaryota</taxon>
        <taxon>Viridiplantae</taxon>
        <taxon>Streptophyta</taxon>
        <taxon>Embryophyta</taxon>
        <taxon>Tracheophyta</taxon>
        <taxon>Spermatophyta</taxon>
        <taxon>Magnoliopsida</taxon>
        <taxon>Ranunculales</taxon>
        <taxon>Ranunculaceae</taxon>
        <taxon>Thalictroideae</taxon>
        <taxon>Thalictrum</taxon>
    </lineage>
</organism>
<evidence type="ECO:0000313" key="3">
    <source>
        <dbReference type="Proteomes" id="UP000554482"/>
    </source>
</evidence>
<feature type="compositionally biased region" description="Basic and acidic residues" evidence="1">
    <location>
        <begin position="215"/>
        <end position="229"/>
    </location>
</feature>
<sequence length="255" mass="28717">MRNRNFNKFHGNGGNGGKPTNQVWTRPKRAQIWRPRNQEKGEGSKQGVQSDHLGFKTINSASKSIIHNSFSALESDGDGEGEEEEEEDFIAETQEKLEPGEFVQENELQPRTTTLRKNDNLKPSDVTILKRVSIHKEVETQQNENIEQGSSSSQDLDSSSGEEEEEDEISQHEASIEPGILRQLNEKVKLKAKAVQSKQIHGSVMHKKHIPFVVEQKKQKMAPRDKDTNITRGPTDAAMGTCNTKWPKHGQKIKS</sequence>
<reference evidence="2 3" key="1">
    <citation type="submission" date="2020-06" db="EMBL/GenBank/DDBJ databases">
        <title>Transcriptomic and genomic resources for Thalictrum thalictroides and T. hernandezii: Facilitating candidate gene discovery in an emerging model plant lineage.</title>
        <authorList>
            <person name="Arias T."/>
            <person name="Riano-Pachon D.M."/>
            <person name="Di Stilio V.S."/>
        </authorList>
    </citation>
    <scope>NUCLEOTIDE SEQUENCE [LARGE SCALE GENOMIC DNA]</scope>
    <source>
        <strain evidence="3">cv. WT478/WT964</strain>
        <tissue evidence="2">Leaves</tissue>
    </source>
</reference>